<keyword evidence="1 2" id="KW-0802">TPR repeat</keyword>
<dbReference type="EMBL" id="LNIX01000013">
    <property type="protein sequence ID" value="OXA47593.1"/>
    <property type="molecule type" value="Genomic_DNA"/>
</dbReference>
<dbReference type="Pfam" id="PF13181">
    <property type="entry name" value="TPR_8"/>
    <property type="match status" value="1"/>
</dbReference>
<evidence type="ECO:0000313" key="4">
    <source>
        <dbReference type="Proteomes" id="UP000198287"/>
    </source>
</evidence>
<evidence type="ECO:0000256" key="2">
    <source>
        <dbReference type="PROSITE-ProRule" id="PRU00339"/>
    </source>
</evidence>
<feature type="repeat" description="TPR" evidence="2">
    <location>
        <begin position="479"/>
        <end position="512"/>
    </location>
</feature>
<keyword evidence="4" id="KW-1185">Reference proteome</keyword>
<comment type="caution">
    <text evidence="3">The sequence shown here is derived from an EMBL/GenBank/DDBJ whole genome shotgun (WGS) entry which is preliminary data.</text>
</comment>
<organism evidence="3 4">
    <name type="scientific">Folsomia candida</name>
    <name type="common">Springtail</name>
    <dbReference type="NCBI Taxonomy" id="158441"/>
    <lineage>
        <taxon>Eukaryota</taxon>
        <taxon>Metazoa</taxon>
        <taxon>Ecdysozoa</taxon>
        <taxon>Arthropoda</taxon>
        <taxon>Hexapoda</taxon>
        <taxon>Collembola</taxon>
        <taxon>Entomobryomorpha</taxon>
        <taxon>Isotomoidea</taxon>
        <taxon>Isotomidae</taxon>
        <taxon>Proisotominae</taxon>
        <taxon>Folsomia</taxon>
    </lineage>
</organism>
<gene>
    <name evidence="3" type="ORF">Fcan01_18020</name>
</gene>
<dbReference type="GO" id="GO:0051301">
    <property type="term" value="P:cell division"/>
    <property type="evidence" value="ECO:0007669"/>
    <property type="project" value="TreeGrafter"/>
</dbReference>
<dbReference type="Pfam" id="PF14559">
    <property type="entry name" value="TPR_19"/>
    <property type="match status" value="1"/>
</dbReference>
<dbReference type="GO" id="GO:0005680">
    <property type="term" value="C:anaphase-promoting complex"/>
    <property type="evidence" value="ECO:0007669"/>
    <property type="project" value="TreeGrafter"/>
</dbReference>
<dbReference type="SUPFAM" id="SSF81901">
    <property type="entry name" value="HCP-like"/>
    <property type="match status" value="1"/>
</dbReference>
<accession>A0A226DQW8</accession>
<dbReference type="OrthoDB" id="308440at2759"/>
<sequence length="570" mass="64923">MVTPAFLKSSKTFYLDQITVMFKEQLYSSVLSFGSVALNLGERYPEHVSEAQQVTILIMCGDSAYFTHDYVQAESFYRKALQLGKSLSKGSTSKECVPEDNNDIKYKLYLCLMQCKKPEEALNMLQSIPAKGRAVRTNMALGKLYKQNGMERAAITAFKEVLKECPTSMEAIESLISLGLGDTDLQVFFNHKLNKMPYSEWFHNWIRALQQLFLRDYPSALQTLNTLTDHTPLKHNRYMLHTLSLAYTLEGNYEEAIGPLLLCHRLEPGNMYGMDLLAFLLWSKKKLLTLQSLANRLSDVNYNENRPEAWIALGYYSLLMEPTQKGLSFAERALTCTGTKSYEALVCKGYLLLGNKKAQEALECFREASQLCGNRFEPHNGLVRCYLELQRYRDASTVANGAMKKLGQTPRVLTMCAQPLSKEPLNFSKAKSCLDKALQLNKRHWPAVLTLTQILEEEGHYDVAVQKLQEYADGGPTRVRFHLRMAHLLSKMRSNDEAADHYAITLRLDPNNRDALEGLDRLDFRTIMVKEEETEVTSRDIGVSPFNIDDDYQEEPGWVPLNQFAVGERL</sequence>
<name>A0A226DQW8_FOLCA</name>
<reference evidence="3 4" key="1">
    <citation type="submission" date="2015-12" db="EMBL/GenBank/DDBJ databases">
        <title>The genome of Folsomia candida.</title>
        <authorList>
            <person name="Faddeeva A."/>
            <person name="Derks M.F."/>
            <person name="Anvar Y."/>
            <person name="Smit S."/>
            <person name="Van Straalen N."/>
            <person name="Roelofs D."/>
        </authorList>
    </citation>
    <scope>NUCLEOTIDE SEQUENCE [LARGE SCALE GENOMIC DNA]</scope>
    <source>
        <strain evidence="3 4">VU population</strain>
        <tissue evidence="3">Whole body</tissue>
    </source>
</reference>
<dbReference type="Proteomes" id="UP000198287">
    <property type="component" value="Unassembled WGS sequence"/>
</dbReference>
<dbReference type="GO" id="GO:0016567">
    <property type="term" value="P:protein ubiquitination"/>
    <property type="evidence" value="ECO:0007669"/>
    <property type="project" value="TreeGrafter"/>
</dbReference>
<dbReference type="PANTHER" id="PTHR12558:SF36">
    <property type="entry name" value="ANAPHASE-PROMOTING COMPLEX SUBUNIT 7"/>
    <property type="match status" value="1"/>
</dbReference>
<dbReference type="PANTHER" id="PTHR12558">
    <property type="entry name" value="CELL DIVISION CYCLE 16,23,27"/>
    <property type="match status" value="1"/>
</dbReference>
<proteinExistence type="predicted"/>
<dbReference type="InterPro" id="IPR011990">
    <property type="entry name" value="TPR-like_helical_dom_sf"/>
</dbReference>
<dbReference type="GO" id="GO:0045842">
    <property type="term" value="P:positive regulation of mitotic metaphase/anaphase transition"/>
    <property type="evidence" value="ECO:0007669"/>
    <property type="project" value="TreeGrafter"/>
</dbReference>
<protein>
    <submittedName>
        <fullName evidence="3">Anaphase-promoting complex subunit 7</fullName>
    </submittedName>
</protein>
<dbReference type="Gene3D" id="1.25.40.10">
    <property type="entry name" value="Tetratricopeptide repeat domain"/>
    <property type="match status" value="2"/>
</dbReference>
<dbReference type="SUPFAM" id="SSF48452">
    <property type="entry name" value="TPR-like"/>
    <property type="match status" value="1"/>
</dbReference>
<dbReference type="PROSITE" id="PS50005">
    <property type="entry name" value="TPR"/>
    <property type="match status" value="1"/>
</dbReference>
<evidence type="ECO:0000313" key="3">
    <source>
        <dbReference type="EMBL" id="OXA47593.1"/>
    </source>
</evidence>
<dbReference type="InterPro" id="IPR019734">
    <property type="entry name" value="TPR_rpt"/>
</dbReference>
<dbReference type="OMA" id="AFGHCAR"/>
<dbReference type="STRING" id="158441.A0A226DQW8"/>
<dbReference type="SMART" id="SM00028">
    <property type="entry name" value="TPR"/>
    <property type="match status" value="5"/>
</dbReference>
<dbReference type="AlphaFoldDB" id="A0A226DQW8"/>
<evidence type="ECO:0000256" key="1">
    <source>
        <dbReference type="ARBA" id="ARBA00022803"/>
    </source>
</evidence>